<feature type="compositionally biased region" description="Low complexity" evidence="9">
    <location>
        <begin position="293"/>
        <end position="311"/>
    </location>
</feature>
<dbReference type="SMART" id="SM00546">
    <property type="entry name" value="CUE"/>
    <property type="match status" value="1"/>
</dbReference>
<evidence type="ECO:0000256" key="1">
    <source>
        <dbReference type="ARBA" id="ARBA00004406"/>
    </source>
</evidence>
<dbReference type="Proteomes" id="UP000694865">
    <property type="component" value="Unplaced"/>
</dbReference>
<keyword evidence="5 10" id="KW-0472">Membrane</keyword>
<proteinExistence type="inferred from homology"/>
<dbReference type="SMART" id="SM00563">
    <property type="entry name" value="PlsC"/>
    <property type="match status" value="1"/>
</dbReference>
<name>A0ABM0N121_SACKO</name>
<feature type="region of interest" description="Disordered" evidence="9">
    <location>
        <begin position="367"/>
        <end position="461"/>
    </location>
</feature>
<evidence type="ECO:0000256" key="3">
    <source>
        <dbReference type="ARBA" id="ARBA00022677"/>
    </source>
</evidence>
<evidence type="ECO:0000256" key="2">
    <source>
        <dbReference type="ARBA" id="ARBA00004502"/>
    </source>
</evidence>
<feature type="transmembrane region" description="Helical" evidence="10">
    <location>
        <begin position="104"/>
        <end position="125"/>
    </location>
</feature>
<feature type="compositionally biased region" description="Basic and acidic residues" evidence="9">
    <location>
        <begin position="418"/>
        <end position="432"/>
    </location>
</feature>
<dbReference type="CDD" id="cd14420">
    <property type="entry name" value="CUE_AUP1"/>
    <property type="match status" value="1"/>
</dbReference>
<evidence type="ECO:0000256" key="4">
    <source>
        <dbReference type="ARBA" id="ARBA00022824"/>
    </source>
</evidence>
<sequence>MDKPAIEELFDSSRFNGGSSSILLFFYFPLGLVLAILRIFIGVQLFILSCILPKFHAVRSVILRIICCVLGIVVTTDNSENRKKDVRVLVTNHVSPLDHLAVDLVYPSIMPSVWDLPGMLMWMLGYRDMGAKRGRAVLIEKAKEHCEESPIPLLSHPEGATTNGKKGLLKFSTWSFSLDQPVQPIVIVINRPLIGINISTLGSRWWQDVFWFFFSPFTVFHLRVLPAMYKGESEDFEEFTKRVQDTMAPQLHLTTTFYTSADKVEYAKKVLFNPHLKKIDITEMCSQQQFVQSPPSRQTSVSSSSSSLPASANRYATPDRFSVMASQVKEVLPHVPEDVIRKDLEKTSCVDTTISRILEGQVHFVPIDTSPSSGDGEADLLEGATAMPSGTSTPLTPSPSATQFSASHFSRSANERQMSFEERKQALYDTARRRNYYSENEPPIEKRKPNTSLDSVRLSHT</sequence>
<keyword evidence="10" id="KW-0812">Transmembrane</keyword>
<comment type="similarity">
    <text evidence="6">Belongs to the AUP1 family.</text>
</comment>
<evidence type="ECO:0000256" key="10">
    <source>
        <dbReference type="SAM" id="Phobius"/>
    </source>
</evidence>
<dbReference type="PROSITE" id="PS51140">
    <property type="entry name" value="CUE"/>
    <property type="match status" value="1"/>
</dbReference>
<dbReference type="GeneID" id="100367246"/>
<comment type="subcellular location">
    <subcellularLocation>
        <location evidence="1">Endoplasmic reticulum membrane</location>
        <topology evidence="1">Peripheral membrane protein</topology>
    </subcellularLocation>
    <subcellularLocation>
        <location evidence="2">Lipid droplet</location>
    </subcellularLocation>
</comment>
<dbReference type="PANTHER" id="PTHR15486">
    <property type="entry name" value="ANCIENT UBIQUITOUS PROTEIN"/>
    <property type="match status" value="1"/>
</dbReference>
<keyword evidence="10" id="KW-1133">Transmembrane helix</keyword>
<evidence type="ECO:0000256" key="9">
    <source>
        <dbReference type="SAM" id="MobiDB-lite"/>
    </source>
</evidence>
<dbReference type="PANTHER" id="PTHR15486:SF96">
    <property type="entry name" value="LIPID DROPLET-REGULATING VLDL ASSEMBLY FACTOR AUP1"/>
    <property type="match status" value="1"/>
</dbReference>
<evidence type="ECO:0000313" key="13">
    <source>
        <dbReference type="RefSeq" id="XP_006825962.1"/>
    </source>
</evidence>
<accession>A0ABM0N121</accession>
<dbReference type="RefSeq" id="XP_006825962.1">
    <property type="nucleotide sequence ID" value="XM_006825899.1"/>
</dbReference>
<organism evidence="12 13">
    <name type="scientific">Saccoglossus kowalevskii</name>
    <name type="common">Acorn worm</name>
    <dbReference type="NCBI Taxonomy" id="10224"/>
    <lineage>
        <taxon>Eukaryota</taxon>
        <taxon>Metazoa</taxon>
        <taxon>Hemichordata</taxon>
        <taxon>Enteropneusta</taxon>
        <taxon>Harrimaniidae</taxon>
        <taxon>Saccoglossus</taxon>
    </lineage>
</organism>
<evidence type="ECO:0000313" key="12">
    <source>
        <dbReference type="Proteomes" id="UP000694865"/>
    </source>
</evidence>
<feature type="transmembrane region" description="Helical" evidence="10">
    <location>
        <begin position="22"/>
        <end position="48"/>
    </location>
</feature>
<dbReference type="InterPro" id="IPR003892">
    <property type="entry name" value="CUE"/>
</dbReference>
<evidence type="ECO:0000256" key="6">
    <source>
        <dbReference type="ARBA" id="ARBA00035634"/>
    </source>
</evidence>
<keyword evidence="12" id="KW-1185">Reference proteome</keyword>
<keyword evidence="4" id="KW-0256">Endoplasmic reticulum</keyword>
<dbReference type="InterPro" id="IPR002123">
    <property type="entry name" value="Plipid/glycerol_acylTrfase"/>
</dbReference>
<gene>
    <name evidence="13" type="primary">LOC100367246</name>
</gene>
<dbReference type="InterPro" id="IPR048056">
    <property type="entry name" value="AUP1_CUE"/>
</dbReference>
<dbReference type="Gene3D" id="1.10.8.10">
    <property type="entry name" value="DNA helicase RuvA subunit, C-terminal domain"/>
    <property type="match status" value="1"/>
</dbReference>
<dbReference type="SUPFAM" id="SSF69593">
    <property type="entry name" value="Glycerol-3-phosphate (1)-acyltransferase"/>
    <property type="match status" value="1"/>
</dbReference>
<evidence type="ECO:0000259" key="11">
    <source>
        <dbReference type="PROSITE" id="PS51140"/>
    </source>
</evidence>
<evidence type="ECO:0000256" key="8">
    <source>
        <dbReference type="ARBA" id="ARBA00035713"/>
    </source>
</evidence>
<feature type="domain" description="CUE" evidence="11">
    <location>
        <begin position="320"/>
        <end position="362"/>
    </location>
</feature>
<dbReference type="Pfam" id="PF02845">
    <property type="entry name" value="CUE"/>
    <property type="match status" value="1"/>
</dbReference>
<evidence type="ECO:0000256" key="5">
    <source>
        <dbReference type="ARBA" id="ARBA00023136"/>
    </source>
</evidence>
<evidence type="ECO:0000256" key="7">
    <source>
        <dbReference type="ARBA" id="ARBA00035685"/>
    </source>
</evidence>
<feature type="transmembrane region" description="Helical" evidence="10">
    <location>
        <begin position="55"/>
        <end position="74"/>
    </location>
</feature>
<protein>
    <recommendedName>
        <fullName evidence="7">Lipid droplet-regulating VLDL assembly factor AUP1</fullName>
    </recommendedName>
    <alternativeName>
        <fullName evidence="8">Ancient ubiquitous protein 1</fullName>
    </alternativeName>
</protein>
<feature type="compositionally biased region" description="Polar residues" evidence="9">
    <location>
        <begin position="403"/>
        <end position="417"/>
    </location>
</feature>
<feature type="compositionally biased region" description="Low complexity" evidence="9">
    <location>
        <begin position="388"/>
        <end position="402"/>
    </location>
</feature>
<reference evidence="13" key="1">
    <citation type="submission" date="2025-08" db="UniProtKB">
        <authorList>
            <consortium name="RefSeq"/>
        </authorList>
    </citation>
    <scope>IDENTIFICATION</scope>
    <source>
        <tissue evidence="13">Testes</tissue>
    </source>
</reference>
<keyword evidence="3" id="KW-0551">Lipid droplet</keyword>
<feature type="region of interest" description="Disordered" evidence="9">
    <location>
        <begin position="290"/>
        <end position="313"/>
    </location>
</feature>